<proteinExistence type="inferred from homology"/>
<dbReference type="EMBL" id="VLKN01000002">
    <property type="protein sequence ID" value="TWI04492.1"/>
    <property type="molecule type" value="Genomic_DNA"/>
</dbReference>
<reference evidence="7 8" key="1">
    <citation type="journal article" date="2015" name="Stand. Genomic Sci.">
        <title>Genomic Encyclopedia of Bacterial and Archaeal Type Strains, Phase III: the genomes of soil and plant-associated and newly described type strains.</title>
        <authorList>
            <person name="Whitman W.B."/>
            <person name="Woyke T."/>
            <person name="Klenk H.P."/>
            <person name="Zhou Y."/>
            <person name="Lilburn T.G."/>
            <person name="Beck B.J."/>
            <person name="De Vos P."/>
            <person name="Vandamme P."/>
            <person name="Eisen J.A."/>
            <person name="Garrity G."/>
            <person name="Hugenholtz P."/>
            <person name="Kyrpides N.C."/>
        </authorList>
    </citation>
    <scope>NUCLEOTIDE SEQUENCE [LARGE SCALE GENOMIC DNA]</scope>
    <source>
        <strain evidence="7 8">CGMCC 1.10821</strain>
    </source>
</reference>
<dbReference type="AlphaFoldDB" id="A0A562L9Z6"/>
<dbReference type="OrthoDB" id="9784339at2"/>
<evidence type="ECO:0000256" key="1">
    <source>
        <dbReference type="ARBA" id="ARBA00011063"/>
    </source>
</evidence>
<dbReference type="InterPro" id="IPR023485">
    <property type="entry name" value="Ptyr_pPase"/>
</dbReference>
<evidence type="ECO:0000259" key="6">
    <source>
        <dbReference type="SMART" id="SM00226"/>
    </source>
</evidence>
<dbReference type="PANTHER" id="PTHR11717:SF7">
    <property type="entry name" value="LOW MOLECULAR WEIGHT PHOSPHOTYROSINE PROTEIN PHOSPHATASE"/>
    <property type="match status" value="1"/>
</dbReference>
<dbReference type="SUPFAM" id="SSF52788">
    <property type="entry name" value="Phosphotyrosine protein phosphatases I"/>
    <property type="match status" value="1"/>
</dbReference>
<protein>
    <recommendedName>
        <fullName evidence="2">protein-tyrosine-phosphatase</fullName>
        <ecNumber evidence="2">3.1.3.48</ecNumber>
    </recommendedName>
</protein>
<dbReference type="Gene3D" id="3.40.50.2300">
    <property type="match status" value="1"/>
</dbReference>
<accession>A0A562L9Z6</accession>
<feature type="active site" description="Nucleophile" evidence="5">
    <location>
        <position position="13"/>
    </location>
</feature>
<dbReference type="InterPro" id="IPR036196">
    <property type="entry name" value="Ptyr_pPase_sf"/>
</dbReference>
<keyword evidence="4" id="KW-0904">Protein phosphatase</keyword>
<dbReference type="PRINTS" id="PR00719">
    <property type="entry name" value="LMWPTPASE"/>
</dbReference>
<dbReference type="RefSeq" id="WP_144898187.1">
    <property type="nucleotide sequence ID" value="NZ_VLKN01000002.1"/>
</dbReference>
<name>A0A562L9Z6_9GAMM</name>
<dbReference type="PANTHER" id="PTHR11717">
    <property type="entry name" value="LOW MOLECULAR WEIGHT PROTEIN TYROSINE PHOSPHATASE"/>
    <property type="match status" value="1"/>
</dbReference>
<sequence length="158" mass="17040">MRLLVVCLGNICRSPMAEGWLQARIARTPALAGRIETDSAGLGDWHVGHPPDPRAITTAAAHGIDISGQRARQLQASDFRAGTLILCADAGTLQQAQRRGAAATVAGLERMLEWAGLAPPFDLHDPYQGGRADFEAVWQRIDAAGERMIERLHRELGA</sequence>
<feature type="domain" description="Phosphotyrosine protein phosphatase I" evidence="6">
    <location>
        <begin position="1"/>
        <end position="151"/>
    </location>
</feature>
<dbReference type="Proteomes" id="UP000315167">
    <property type="component" value="Unassembled WGS sequence"/>
</dbReference>
<evidence type="ECO:0000256" key="5">
    <source>
        <dbReference type="PIRSR" id="PIRSR617867-1"/>
    </source>
</evidence>
<comment type="similarity">
    <text evidence="1">Belongs to the low molecular weight phosphotyrosine protein phosphatase family.</text>
</comment>
<comment type="caution">
    <text evidence="7">The sequence shown here is derived from an EMBL/GenBank/DDBJ whole genome shotgun (WGS) entry which is preliminary data.</text>
</comment>
<keyword evidence="8" id="KW-1185">Reference proteome</keyword>
<feature type="active site" description="Proton donor" evidence="5">
    <location>
        <position position="125"/>
    </location>
</feature>
<dbReference type="InterPro" id="IPR050438">
    <property type="entry name" value="LMW_PTPase"/>
</dbReference>
<dbReference type="GO" id="GO:0004725">
    <property type="term" value="F:protein tyrosine phosphatase activity"/>
    <property type="evidence" value="ECO:0007669"/>
    <property type="project" value="UniProtKB-EC"/>
</dbReference>
<evidence type="ECO:0000313" key="8">
    <source>
        <dbReference type="Proteomes" id="UP000315167"/>
    </source>
</evidence>
<feature type="active site" description="Nucleophile" evidence="5">
    <location>
        <position position="7"/>
    </location>
</feature>
<dbReference type="InterPro" id="IPR017867">
    <property type="entry name" value="Tyr_phospatase_low_mol_wt"/>
</dbReference>
<dbReference type="SMART" id="SM00226">
    <property type="entry name" value="LMWPc"/>
    <property type="match status" value="1"/>
</dbReference>
<keyword evidence="3" id="KW-0378">Hydrolase</keyword>
<evidence type="ECO:0000256" key="2">
    <source>
        <dbReference type="ARBA" id="ARBA00013064"/>
    </source>
</evidence>
<organism evidence="7 8">
    <name type="scientific">Luteimonas cucumeris</name>
    <dbReference type="NCBI Taxonomy" id="985012"/>
    <lineage>
        <taxon>Bacteria</taxon>
        <taxon>Pseudomonadati</taxon>
        <taxon>Pseudomonadota</taxon>
        <taxon>Gammaproteobacteria</taxon>
        <taxon>Lysobacterales</taxon>
        <taxon>Lysobacteraceae</taxon>
        <taxon>Luteimonas</taxon>
    </lineage>
</organism>
<evidence type="ECO:0000256" key="4">
    <source>
        <dbReference type="ARBA" id="ARBA00022912"/>
    </source>
</evidence>
<evidence type="ECO:0000313" key="7">
    <source>
        <dbReference type="EMBL" id="TWI04492.1"/>
    </source>
</evidence>
<dbReference type="EC" id="3.1.3.48" evidence="2"/>
<dbReference type="CDD" id="cd16343">
    <property type="entry name" value="LMWPTP"/>
    <property type="match status" value="1"/>
</dbReference>
<gene>
    <name evidence="7" type="ORF">IP90_00625</name>
</gene>
<dbReference type="Pfam" id="PF01451">
    <property type="entry name" value="LMWPc"/>
    <property type="match status" value="1"/>
</dbReference>
<evidence type="ECO:0000256" key="3">
    <source>
        <dbReference type="ARBA" id="ARBA00022801"/>
    </source>
</evidence>